<proteinExistence type="predicted"/>
<dbReference type="RefSeq" id="WP_013431709.1">
    <property type="nucleotide sequence ID" value="NZ_CP113865.1"/>
</dbReference>
<evidence type="ECO:0000313" key="3">
    <source>
        <dbReference type="Proteomes" id="UP001164909"/>
    </source>
</evidence>
<protein>
    <recommendedName>
        <fullName evidence="4">Class IIb bacteriocin, lactobin A/cerein 7B family</fullName>
    </recommendedName>
</protein>
<name>A0ABY7BQ26_9FIRM</name>
<evidence type="ECO:0000313" key="2">
    <source>
        <dbReference type="EMBL" id="WAM34915.1"/>
    </source>
</evidence>
<gene>
    <name evidence="2" type="ORF">OTK00_001177</name>
</gene>
<keyword evidence="1" id="KW-1133">Transmembrane helix</keyword>
<evidence type="ECO:0000256" key="1">
    <source>
        <dbReference type="SAM" id="Phobius"/>
    </source>
</evidence>
<dbReference type="EMBL" id="CP113865">
    <property type="protein sequence ID" value="WAM34915.1"/>
    <property type="molecule type" value="Genomic_DNA"/>
</dbReference>
<dbReference type="Proteomes" id="UP001164909">
    <property type="component" value="Chromosome"/>
</dbReference>
<keyword evidence="1" id="KW-0472">Membrane</keyword>
<evidence type="ECO:0008006" key="4">
    <source>
        <dbReference type="Google" id="ProtNLM"/>
    </source>
</evidence>
<accession>A0ABY7BQ26</accession>
<keyword evidence="3" id="KW-1185">Reference proteome</keyword>
<organism evidence="2 3">
    <name type="scientific">Caldicellulosiruptor morganii</name>
    <dbReference type="NCBI Taxonomy" id="1387555"/>
    <lineage>
        <taxon>Bacteria</taxon>
        <taxon>Bacillati</taxon>
        <taxon>Bacillota</taxon>
        <taxon>Bacillota incertae sedis</taxon>
        <taxon>Caldicellulosiruptorales</taxon>
        <taxon>Caldicellulosiruptoraceae</taxon>
        <taxon>Caldicellulosiruptor</taxon>
    </lineage>
</organism>
<keyword evidence="1" id="KW-0812">Transmembrane</keyword>
<reference evidence="2" key="1">
    <citation type="submission" date="2022-12" db="EMBL/GenBank/DDBJ databases">
        <authorList>
            <person name="Bing R.G."/>
            <person name="Willard D.J."/>
            <person name="Manesh M.J.H."/>
            <person name="Laemthong T."/>
            <person name="Crosby J.R."/>
            <person name="Kelly R.M."/>
        </authorList>
    </citation>
    <scope>NUCLEOTIDE SEQUENCE</scope>
    <source>
        <strain evidence="2">DSM 8990</strain>
    </source>
</reference>
<feature type="transmembrane region" description="Helical" evidence="1">
    <location>
        <begin position="37"/>
        <end position="62"/>
    </location>
</feature>
<sequence length="66" mass="6842">MNSTIESRIGICFEQLNEEEMLEAMGGNPWLGTPTTAALSTTVACGVVTGLVSAAVSVTVVITKKL</sequence>